<dbReference type="PANTHER" id="PTHR43227">
    <property type="entry name" value="BLL4140 PROTEIN"/>
    <property type="match status" value="1"/>
</dbReference>
<evidence type="ECO:0000313" key="9">
    <source>
        <dbReference type="EMBL" id="GFJ94901.1"/>
    </source>
</evidence>
<keyword evidence="4 7" id="KW-0812">Transmembrane</keyword>
<feature type="transmembrane region" description="Helical" evidence="7">
    <location>
        <begin position="168"/>
        <end position="188"/>
    </location>
</feature>
<evidence type="ECO:0000256" key="2">
    <source>
        <dbReference type="ARBA" id="ARBA00022448"/>
    </source>
</evidence>
<keyword evidence="10" id="KW-1185">Reference proteome</keyword>
<comment type="caution">
    <text evidence="9">The sequence shown here is derived from an EMBL/GenBank/DDBJ whole genome shotgun (WGS) entry which is preliminary data.</text>
</comment>
<dbReference type="PROSITE" id="PS50928">
    <property type="entry name" value="ABC_TM1"/>
    <property type="match status" value="1"/>
</dbReference>
<feature type="transmembrane region" description="Helical" evidence="7">
    <location>
        <begin position="21"/>
        <end position="45"/>
    </location>
</feature>
<dbReference type="InterPro" id="IPR035906">
    <property type="entry name" value="MetI-like_sf"/>
</dbReference>
<dbReference type="PANTHER" id="PTHR43227:SF8">
    <property type="entry name" value="DIACETYLCHITOBIOSE UPTAKE SYSTEM PERMEASE PROTEIN DASB"/>
    <property type="match status" value="1"/>
</dbReference>
<dbReference type="SUPFAM" id="SSF161098">
    <property type="entry name" value="MetI-like"/>
    <property type="match status" value="1"/>
</dbReference>
<evidence type="ECO:0000256" key="1">
    <source>
        <dbReference type="ARBA" id="ARBA00004651"/>
    </source>
</evidence>
<proteinExistence type="inferred from homology"/>
<dbReference type="EMBL" id="BLPG01000001">
    <property type="protein sequence ID" value="GFJ94901.1"/>
    <property type="molecule type" value="Genomic_DNA"/>
</dbReference>
<dbReference type="InterPro" id="IPR000515">
    <property type="entry name" value="MetI-like"/>
</dbReference>
<dbReference type="AlphaFoldDB" id="A0A6V8LJ05"/>
<dbReference type="Gene3D" id="1.10.3720.10">
    <property type="entry name" value="MetI-like"/>
    <property type="match status" value="1"/>
</dbReference>
<dbReference type="Proteomes" id="UP000482960">
    <property type="component" value="Unassembled WGS sequence"/>
</dbReference>
<keyword evidence="2 7" id="KW-0813">Transport</keyword>
<dbReference type="Pfam" id="PF00528">
    <property type="entry name" value="BPD_transp_1"/>
    <property type="match status" value="1"/>
</dbReference>
<evidence type="ECO:0000256" key="4">
    <source>
        <dbReference type="ARBA" id="ARBA00022692"/>
    </source>
</evidence>
<dbReference type="GO" id="GO:0005886">
    <property type="term" value="C:plasma membrane"/>
    <property type="evidence" value="ECO:0007669"/>
    <property type="project" value="UniProtKB-SubCell"/>
</dbReference>
<keyword evidence="5 7" id="KW-1133">Transmembrane helix</keyword>
<dbReference type="GO" id="GO:0055085">
    <property type="term" value="P:transmembrane transport"/>
    <property type="evidence" value="ECO:0007669"/>
    <property type="project" value="InterPro"/>
</dbReference>
<feature type="transmembrane region" description="Helical" evidence="7">
    <location>
        <begin position="217"/>
        <end position="237"/>
    </location>
</feature>
<dbReference type="InterPro" id="IPR050809">
    <property type="entry name" value="UgpAE/MalFG_permease"/>
</dbReference>
<evidence type="ECO:0000256" key="7">
    <source>
        <dbReference type="RuleBase" id="RU363032"/>
    </source>
</evidence>
<dbReference type="CDD" id="cd06261">
    <property type="entry name" value="TM_PBP2"/>
    <property type="match status" value="1"/>
</dbReference>
<comment type="subcellular location">
    <subcellularLocation>
        <location evidence="1 7">Cell membrane</location>
        <topology evidence="1 7">Multi-pass membrane protein</topology>
    </subcellularLocation>
</comment>
<evidence type="ECO:0000256" key="3">
    <source>
        <dbReference type="ARBA" id="ARBA00022475"/>
    </source>
</evidence>
<gene>
    <name evidence="9" type="ORF">Prum_085430</name>
</gene>
<accession>A0A6V8LJ05</accession>
<keyword evidence="3" id="KW-1003">Cell membrane</keyword>
<evidence type="ECO:0000256" key="6">
    <source>
        <dbReference type="ARBA" id="ARBA00023136"/>
    </source>
</evidence>
<keyword evidence="6 7" id="KW-0472">Membrane</keyword>
<reference evidence="9 10" key="2">
    <citation type="submission" date="2020-03" db="EMBL/GenBank/DDBJ databases">
        <authorList>
            <person name="Ichikawa N."/>
            <person name="Kimura A."/>
            <person name="Kitahashi Y."/>
            <person name="Uohara A."/>
        </authorList>
    </citation>
    <scope>NUCLEOTIDE SEQUENCE [LARGE SCALE GENOMIC DNA]</scope>
    <source>
        <strain evidence="9 10">NBRC 108638</strain>
    </source>
</reference>
<evidence type="ECO:0000256" key="5">
    <source>
        <dbReference type="ARBA" id="ARBA00022989"/>
    </source>
</evidence>
<feature type="transmembrane region" description="Helical" evidence="7">
    <location>
        <begin position="273"/>
        <end position="295"/>
    </location>
</feature>
<evidence type="ECO:0000259" key="8">
    <source>
        <dbReference type="PROSITE" id="PS50928"/>
    </source>
</evidence>
<feature type="transmembrane region" description="Helical" evidence="7">
    <location>
        <begin position="116"/>
        <end position="136"/>
    </location>
</feature>
<organism evidence="9 10">
    <name type="scientific">Phytohabitans rumicis</name>
    <dbReference type="NCBI Taxonomy" id="1076125"/>
    <lineage>
        <taxon>Bacteria</taxon>
        <taxon>Bacillati</taxon>
        <taxon>Actinomycetota</taxon>
        <taxon>Actinomycetes</taxon>
        <taxon>Micromonosporales</taxon>
        <taxon>Micromonosporaceae</taxon>
    </lineage>
</organism>
<protein>
    <submittedName>
        <fullName evidence="9">ABC transporter permease</fullName>
    </submittedName>
</protein>
<name>A0A6V8LJ05_9ACTN</name>
<reference evidence="9 10" key="1">
    <citation type="submission" date="2020-03" db="EMBL/GenBank/DDBJ databases">
        <title>Whole genome shotgun sequence of Phytohabitans rumicis NBRC 108638.</title>
        <authorList>
            <person name="Komaki H."/>
            <person name="Tamura T."/>
        </authorList>
    </citation>
    <scope>NUCLEOTIDE SEQUENCE [LARGE SCALE GENOMIC DNA]</scope>
    <source>
        <strain evidence="9 10">NBRC 108638</strain>
    </source>
</reference>
<feature type="transmembrane region" description="Helical" evidence="7">
    <location>
        <begin position="84"/>
        <end position="104"/>
    </location>
</feature>
<comment type="similarity">
    <text evidence="7">Belongs to the binding-protein-dependent transport system permease family.</text>
</comment>
<evidence type="ECO:0000313" key="10">
    <source>
        <dbReference type="Proteomes" id="UP000482960"/>
    </source>
</evidence>
<feature type="domain" description="ABC transmembrane type-1" evidence="8">
    <location>
        <begin position="78"/>
        <end position="292"/>
    </location>
</feature>
<sequence>MTTNTIPRRARRAQARQAASGYLFVAPFLVVFLAMLVLPLLYAAYLSLFKEQLIGGTTFAGLDNYRRALTDDQLVEGVVRVGKFFLLQVPLMLGLALFFALALDSGVLRLARVFRLGIFVPYAVPSVVATLMWGYLYGPDFGPIAQLADKLGVTAPKFLSDDLMLGSLANVVTWEYTGYNMIILYAALRAIPSELYEAAAVDGAGAWRTAWSVKIPAIRPALMLALIFSVIGSFQLFNEPNLLQRLAPNVIANSYTPNLYAYSLAFTSQEVNYAAAVSFLLGLVIVVVSYAFLLIGNRRRAS</sequence>